<proteinExistence type="predicted"/>
<dbReference type="AlphaFoldDB" id="A0A6N2MA61"/>
<accession>A0A6N2MA61</accession>
<reference evidence="1" key="1">
    <citation type="submission" date="2019-03" db="EMBL/GenBank/DDBJ databases">
        <authorList>
            <person name="Mank J."/>
            <person name="Almeida P."/>
        </authorList>
    </citation>
    <scope>NUCLEOTIDE SEQUENCE</scope>
    <source>
        <strain evidence="1">78183</strain>
    </source>
</reference>
<sequence>MQVTSLVLCSTLKLSPRFSSSKSIFFRSSLAALSPSQYCDPLFSADFDSVPGTAWFSAAGHIRLILVVSAGNPGLLF</sequence>
<protein>
    <submittedName>
        <fullName evidence="1">Uncharacterized protein</fullName>
    </submittedName>
</protein>
<name>A0A6N2MA61_SALVM</name>
<evidence type="ECO:0000313" key="1">
    <source>
        <dbReference type="EMBL" id="VFU49747.1"/>
    </source>
</evidence>
<organism evidence="1">
    <name type="scientific">Salix viminalis</name>
    <name type="common">Common osier</name>
    <name type="synonym">Basket willow</name>
    <dbReference type="NCBI Taxonomy" id="40686"/>
    <lineage>
        <taxon>Eukaryota</taxon>
        <taxon>Viridiplantae</taxon>
        <taxon>Streptophyta</taxon>
        <taxon>Embryophyta</taxon>
        <taxon>Tracheophyta</taxon>
        <taxon>Spermatophyta</taxon>
        <taxon>Magnoliopsida</taxon>
        <taxon>eudicotyledons</taxon>
        <taxon>Gunneridae</taxon>
        <taxon>Pentapetalae</taxon>
        <taxon>rosids</taxon>
        <taxon>fabids</taxon>
        <taxon>Malpighiales</taxon>
        <taxon>Salicaceae</taxon>
        <taxon>Saliceae</taxon>
        <taxon>Salix</taxon>
    </lineage>
</organism>
<dbReference type="EMBL" id="CAADRP010001708">
    <property type="protein sequence ID" value="VFU49747.1"/>
    <property type="molecule type" value="Genomic_DNA"/>
</dbReference>
<gene>
    <name evidence="1" type="ORF">SVIM_LOCUS328554</name>
</gene>